<organism evidence="7 8">
    <name type="scientific">Alistipes shahii WAL 8301</name>
    <dbReference type="NCBI Taxonomy" id="717959"/>
    <lineage>
        <taxon>Bacteria</taxon>
        <taxon>Pseudomonadati</taxon>
        <taxon>Bacteroidota</taxon>
        <taxon>Bacteroidia</taxon>
        <taxon>Bacteroidales</taxon>
        <taxon>Rikenellaceae</taxon>
        <taxon>Alistipes</taxon>
    </lineage>
</organism>
<dbReference type="STRING" id="717959.AL1_18620"/>
<keyword evidence="5 6" id="KW-0233">DNA recombination</keyword>
<dbReference type="GO" id="GO:0003677">
    <property type="term" value="F:DNA binding"/>
    <property type="evidence" value="ECO:0007669"/>
    <property type="project" value="UniProtKB-UniRule"/>
</dbReference>
<keyword evidence="8" id="KW-1185">Reference proteome</keyword>
<evidence type="ECO:0000256" key="3">
    <source>
        <dbReference type="ARBA" id="ARBA00022578"/>
    </source>
</evidence>
<dbReference type="Proteomes" id="UP000008794">
    <property type="component" value="Chromosome"/>
</dbReference>
<protein>
    <recommendedName>
        <fullName evidence="6">Mutator family transposase</fullName>
    </recommendedName>
</protein>
<comment type="function">
    <text evidence="1 6">Required for the transposition of the insertion element.</text>
</comment>
<dbReference type="AlphaFoldDB" id="D4IMR4"/>
<dbReference type="PATRIC" id="fig|717959.3.peg.320"/>
<evidence type="ECO:0000256" key="2">
    <source>
        <dbReference type="ARBA" id="ARBA00010961"/>
    </source>
</evidence>
<name>D4IMR4_9BACT</name>
<proteinExistence type="inferred from homology"/>
<evidence type="ECO:0000256" key="5">
    <source>
        <dbReference type="ARBA" id="ARBA00023172"/>
    </source>
</evidence>
<evidence type="ECO:0000256" key="1">
    <source>
        <dbReference type="ARBA" id="ARBA00002190"/>
    </source>
</evidence>
<dbReference type="KEGG" id="ash:AL1_18620"/>
<evidence type="ECO:0000256" key="6">
    <source>
        <dbReference type="RuleBase" id="RU365089"/>
    </source>
</evidence>
<evidence type="ECO:0000313" key="7">
    <source>
        <dbReference type="EMBL" id="CBK64226.1"/>
    </source>
</evidence>
<dbReference type="HOGENOM" id="CLU_036805_2_0_10"/>
<gene>
    <name evidence="7" type="ORF">AL1_18620</name>
</gene>
<dbReference type="NCBIfam" id="NF033543">
    <property type="entry name" value="transpos_IS256"/>
    <property type="match status" value="1"/>
</dbReference>
<dbReference type="PANTHER" id="PTHR33217">
    <property type="entry name" value="TRANSPOSASE FOR INSERTION SEQUENCE ELEMENT IS1081"/>
    <property type="match status" value="1"/>
</dbReference>
<sequence>MLYTKGLTQEQVGEVFQDIYGEHYSKASISRMLDYLREDVSQWLTRSLEAYYPIVFIDCVHMKIHRKRSVETEAFYVVLAVREDKRREVLRIFNKPTESALGWGEMLTELQERGIRKIGLVCADGLKSLEDVISAVFPGTPLQRCTTHLKRNLLSCVRNGDKGELAEDLRQVFRTGDRSYTVESAWKQWQTLCEKWGQDYRSFRRRGEDPAYKVYFTYLNYEAKIQSMIYTTNWIERLQKDFRRVTRMQGAMPNEESVLLLMGKTAMDKKSYLRPVPRIDLDRDLFPE</sequence>
<comment type="similarity">
    <text evidence="2 6">Belongs to the transposase mutator family.</text>
</comment>
<reference evidence="7 8" key="2">
    <citation type="submission" date="2010-03" db="EMBL/GenBank/DDBJ databases">
        <authorList>
            <person name="Pajon A."/>
        </authorList>
    </citation>
    <scope>NUCLEOTIDE SEQUENCE [LARGE SCALE GENOMIC DNA]</scope>
    <source>
        <strain evidence="7 8">WAL 8301</strain>
    </source>
</reference>
<dbReference type="GO" id="GO:0004803">
    <property type="term" value="F:transposase activity"/>
    <property type="evidence" value="ECO:0007669"/>
    <property type="project" value="UniProtKB-UniRule"/>
</dbReference>
<dbReference type="EMBL" id="FP929032">
    <property type="protein sequence ID" value="CBK64226.1"/>
    <property type="molecule type" value="Genomic_DNA"/>
</dbReference>
<evidence type="ECO:0000256" key="4">
    <source>
        <dbReference type="ARBA" id="ARBA00023125"/>
    </source>
</evidence>
<keyword evidence="4 6" id="KW-0238">DNA-binding</keyword>
<dbReference type="GO" id="GO:0006313">
    <property type="term" value="P:DNA transposition"/>
    <property type="evidence" value="ECO:0007669"/>
    <property type="project" value="UniProtKB-UniRule"/>
</dbReference>
<keyword evidence="6" id="KW-0814">Transposable element</keyword>
<accession>D4IMR4</accession>
<dbReference type="Pfam" id="PF00872">
    <property type="entry name" value="Transposase_mut"/>
    <property type="match status" value="1"/>
</dbReference>
<dbReference type="PANTHER" id="PTHR33217:SF8">
    <property type="entry name" value="MUTATOR FAMILY TRANSPOSASE"/>
    <property type="match status" value="1"/>
</dbReference>
<reference evidence="7 8" key="1">
    <citation type="submission" date="2010-03" db="EMBL/GenBank/DDBJ databases">
        <title>The genome sequence of Alistipes shahii WAL 8301.</title>
        <authorList>
            <consortium name="metaHIT consortium -- http://www.metahit.eu/"/>
            <person name="Pajon A."/>
            <person name="Turner K."/>
            <person name="Parkhill J."/>
        </authorList>
    </citation>
    <scope>NUCLEOTIDE SEQUENCE [LARGE SCALE GENOMIC DNA]</scope>
    <source>
        <strain evidence="7 8">WAL 8301</strain>
    </source>
</reference>
<dbReference type="InterPro" id="IPR001207">
    <property type="entry name" value="Transposase_mutator"/>
</dbReference>
<evidence type="ECO:0000313" key="8">
    <source>
        <dbReference type="Proteomes" id="UP000008794"/>
    </source>
</evidence>
<keyword evidence="3 6" id="KW-0815">Transposition</keyword>